<name>A0A4U5LQW9_STECR</name>
<dbReference type="STRING" id="34508.A0A4U5LQW9"/>
<evidence type="ECO:0000256" key="9">
    <source>
        <dbReference type="RuleBase" id="RU364146"/>
    </source>
</evidence>
<evidence type="ECO:0000256" key="5">
    <source>
        <dbReference type="ARBA" id="ARBA00023159"/>
    </source>
</evidence>
<dbReference type="PANTHER" id="PTHR13345">
    <property type="entry name" value="MEDIATOR OF RNA POLYMERASE II TRANSCRIPTION SUBUNIT 10"/>
    <property type="match status" value="1"/>
</dbReference>
<dbReference type="AlphaFoldDB" id="A0A4U5LQW9"/>
<evidence type="ECO:0000256" key="7">
    <source>
        <dbReference type="ARBA" id="ARBA00023242"/>
    </source>
</evidence>
<proteinExistence type="inferred from homology"/>
<reference evidence="10 11" key="1">
    <citation type="journal article" date="2015" name="Genome Biol.">
        <title>Comparative genomics of Steinernema reveals deeply conserved gene regulatory networks.</title>
        <authorList>
            <person name="Dillman A.R."/>
            <person name="Macchietto M."/>
            <person name="Porter C.F."/>
            <person name="Rogers A."/>
            <person name="Williams B."/>
            <person name="Antoshechkin I."/>
            <person name="Lee M.M."/>
            <person name="Goodwin Z."/>
            <person name="Lu X."/>
            <person name="Lewis E.E."/>
            <person name="Goodrich-Blair H."/>
            <person name="Stock S.P."/>
            <person name="Adams B.J."/>
            <person name="Sternberg P.W."/>
            <person name="Mortazavi A."/>
        </authorList>
    </citation>
    <scope>NUCLEOTIDE SEQUENCE [LARGE SCALE GENOMIC DNA]</scope>
    <source>
        <strain evidence="10 11">ALL</strain>
    </source>
</reference>
<accession>A0A4U5LQW9</accession>
<dbReference type="Proteomes" id="UP000298663">
    <property type="component" value="Unassembled WGS sequence"/>
</dbReference>
<dbReference type="EMBL" id="AZBU02000013">
    <property type="protein sequence ID" value="TKR58359.1"/>
    <property type="molecule type" value="Genomic_DNA"/>
</dbReference>
<evidence type="ECO:0000313" key="10">
    <source>
        <dbReference type="EMBL" id="TKR58359.1"/>
    </source>
</evidence>
<comment type="caution">
    <text evidence="10">The sequence shown here is derived from an EMBL/GenBank/DDBJ whole genome shotgun (WGS) entry which is preliminary data.</text>
</comment>
<dbReference type="GO" id="GO:0006357">
    <property type="term" value="P:regulation of transcription by RNA polymerase II"/>
    <property type="evidence" value="ECO:0007669"/>
    <property type="project" value="InterPro"/>
</dbReference>
<organism evidence="10 11">
    <name type="scientific">Steinernema carpocapsae</name>
    <name type="common">Entomopathogenic nematode</name>
    <dbReference type="NCBI Taxonomy" id="34508"/>
    <lineage>
        <taxon>Eukaryota</taxon>
        <taxon>Metazoa</taxon>
        <taxon>Ecdysozoa</taxon>
        <taxon>Nematoda</taxon>
        <taxon>Chromadorea</taxon>
        <taxon>Rhabditida</taxon>
        <taxon>Tylenchina</taxon>
        <taxon>Panagrolaimomorpha</taxon>
        <taxon>Strongyloidoidea</taxon>
        <taxon>Steinernematidae</taxon>
        <taxon>Steinernema</taxon>
    </lineage>
</organism>
<evidence type="ECO:0000256" key="8">
    <source>
        <dbReference type="ARBA" id="ARBA00032004"/>
    </source>
</evidence>
<evidence type="ECO:0000256" key="6">
    <source>
        <dbReference type="ARBA" id="ARBA00023163"/>
    </source>
</evidence>
<dbReference type="GO" id="GO:0003712">
    <property type="term" value="F:transcription coregulator activity"/>
    <property type="evidence" value="ECO:0007669"/>
    <property type="project" value="InterPro"/>
</dbReference>
<reference evidence="10 11" key="2">
    <citation type="journal article" date="2019" name="G3 (Bethesda)">
        <title>Hybrid Assembly of the Genome of the Entomopathogenic Nematode Steinernema carpocapsae Identifies the X-Chromosome.</title>
        <authorList>
            <person name="Serra L."/>
            <person name="Macchietto M."/>
            <person name="Macias-Munoz A."/>
            <person name="McGill C.J."/>
            <person name="Rodriguez I.M."/>
            <person name="Rodriguez B."/>
            <person name="Murad R."/>
            <person name="Mortazavi A."/>
        </authorList>
    </citation>
    <scope>NUCLEOTIDE SEQUENCE [LARGE SCALE GENOMIC DNA]</scope>
    <source>
        <strain evidence="10 11">ALL</strain>
    </source>
</reference>
<evidence type="ECO:0000313" key="11">
    <source>
        <dbReference type="Proteomes" id="UP000298663"/>
    </source>
</evidence>
<keyword evidence="6 9" id="KW-0804">Transcription</keyword>
<evidence type="ECO:0000256" key="3">
    <source>
        <dbReference type="ARBA" id="ARBA00019617"/>
    </source>
</evidence>
<gene>
    <name evidence="9" type="primary">MED10</name>
    <name evidence="10" type="ORF">L596_029813</name>
</gene>
<dbReference type="InterPro" id="IPR019145">
    <property type="entry name" value="Mediator_Med10"/>
</dbReference>
<keyword evidence="7 9" id="KW-0539">Nucleus</keyword>
<dbReference type="Pfam" id="PF09748">
    <property type="entry name" value="Med10"/>
    <property type="match status" value="1"/>
</dbReference>
<sequence>MENGPPLPNSRWSAPHPYSQQRRLRVFLFASSSTICAFLLPGIRLPRIPFLHVPLQHNWQLAEREGRRAVAESLFPPSLWPQYALSSAAAARSTEEHINCSSLVGGMFPLTTEISNVNDVSLSRAMDNNSQQPSSDFPDKFVRLERTLEQIQENVRQLGVIASDFNSKSQEPFNQRLQTLISGLQELDNIKNQFSDVKVPLGLLECINNGKNPNVFDRETLRQVESKNADVNGKIERYKKFHAFLIRENAEEMPREVEKYLQSRPEVTVAITEAAADGCVKEESERMD</sequence>
<evidence type="ECO:0000256" key="2">
    <source>
        <dbReference type="ARBA" id="ARBA00005389"/>
    </source>
</evidence>
<dbReference type="GO" id="GO:0016592">
    <property type="term" value="C:mediator complex"/>
    <property type="evidence" value="ECO:0007669"/>
    <property type="project" value="InterPro"/>
</dbReference>
<keyword evidence="4 9" id="KW-0805">Transcription regulation</keyword>
<dbReference type="OrthoDB" id="337270at2759"/>
<comment type="subcellular location">
    <subcellularLocation>
        <location evidence="1 9">Nucleus</location>
    </subcellularLocation>
</comment>
<keyword evidence="11" id="KW-1185">Reference proteome</keyword>
<comment type="similarity">
    <text evidence="2 9">Belongs to the Mediator complex subunit 10 family.</text>
</comment>
<dbReference type="PANTHER" id="PTHR13345:SF13">
    <property type="entry name" value="MEDIATOR OF RNA POLYMERASE II TRANSCRIPTION SUBUNIT 10"/>
    <property type="match status" value="1"/>
</dbReference>
<comment type="subunit">
    <text evidence="9">Component of the Mediator complex.</text>
</comment>
<evidence type="ECO:0000256" key="1">
    <source>
        <dbReference type="ARBA" id="ARBA00004123"/>
    </source>
</evidence>
<evidence type="ECO:0000256" key="4">
    <source>
        <dbReference type="ARBA" id="ARBA00023015"/>
    </source>
</evidence>
<keyword evidence="5 9" id="KW-0010">Activator</keyword>
<protein>
    <recommendedName>
        <fullName evidence="3 9">Mediator of RNA polymerase II transcription subunit 10</fullName>
    </recommendedName>
    <alternativeName>
        <fullName evidence="8 9">Mediator complex subunit 10</fullName>
    </alternativeName>
</protein>
<comment type="function">
    <text evidence="9">Component of the Mediator complex, a coactivator involved in the regulated transcription of nearly all RNA polymerase II-dependent genes. Mediator functions as a bridge to convey information from gene-specific regulatory proteins to the basal RNA polymerase II transcription machinery. Mediator is recruited to promoters by direct interactions with regulatory proteins and serves as a scaffold for the assembly of a functional preinitiation complex with RNA polymerase II and the general transcription factors.</text>
</comment>